<keyword evidence="4" id="KW-0808">Transferase</keyword>
<dbReference type="CDD" id="cd00590">
    <property type="entry name" value="RRM_SF"/>
    <property type="match status" value="1"/>
</dbReference>
<dbReference type="PANTHER" id="PTHR33710:SF64">
    <property type="entry name" value="ENDONUCLEASE_EXONUCLEASE_PHOSPHATASE DOMAIN-CONTAINING PROTEIN"/>
    <property type="match status" value="1"/>
</dbReference>
<dbReference type="GO" id="GO:0003964">
    <property type="term" value="F:RNA-directed DNA polymerase activity"/>
    <property type="evidence" value="ECO:0007669"/>
    <property type="project" value="UniProtKB-KW"/>
</dbReference>
<organism evidence="4 5">
    <name type="scientific">Artemisia annua</name>
    <name type="common">Sweet wormwood</name>
    <dbReference type="NCBI Taxonomy" id="35608"/>
    <lineage>
        <taxon>Eukaryota</taxon>
        <taxon>Viridiplantae</taxon>
        <taxon>Streptophyta</taxon>
        <taxon>Embryophyta</taxon>
        <taxon>Tracheophyta</taxon>
        <taxon>Spermatophyta</taxon>
        <taxon>Magnoliopsida</taxon>
        <taxon>eudicotyledons</taxon>
        <taxon>Gunneridae</taxon>
        <taxon>Pentapetalae</taxon>
        <taxon>asterids</taxon>
        <taxon>campanulids</taxon>
        <taxon>Asterales</taxon>
        <taxon>Asteraceae</taxon>
        <taxon>Asteroideae</taxon>
        <taxon>Anthemideae</taxon>
        <taxon>Artemisiinae</taxon>
        <taxon>Artemisia</taxon>
    </lineage>
</organism>
<comment type="caution">
    <text evidence="4">The sequence shown here is derived from an EMBL/GenBank/DDBJ whole genome shotgun (WGS) entry which is preliminary data.</text>
</comment>
<accession>A0A2U1QPD4</accession>
<dbReference type="PROSITE" id="PS50102">
    <property type="entry name" value="RRM"/>
    <property type="match status" value="1"/>
</dbReference>
<feature type="domain" description="RRM" evidence="3">
    <location>
        <begin position="46"/>
        <end position="123"/>
    </location>
</feature>
<dbReference type="PANTHER" id="PTHR33710">
    <property type="entry name" value="BNAC02G09200D PROTEIN"/>
    <property type="match status" value="1"/>
</dbReference>
<feature type="region of interest" description="Disordered" evidence="2">
    <location>
        <begin position="1"/>
        <end position="40"/>
    </location>
</feature>
<dbReference type="InterPro" id="IPR036691">
    <property type="entry name" value="Endo/exonu/phosph_ase_sf"/>
</dbReference>
<protein>
    <submittedName>
        <fullName evidence="4">RNA-directed DNA polymerase, eukaryota</fullName>
    </submittedName>
</protein>
<dbReference type="SUPFAM" id="SSF54928">
    <property type="entry name" value="RNA-binding domain, RBD"/>
    <property type="match status" value="1"/>
</dbReference>
<keyword evidence="4" id="KW-0695">RNA-directed DNA polymerase</keyword>
<dbReference type="InterPro" id="IPR012677">
    <property type="entry name" value="Nucleotide-bd_a/b_plait_sf"/>
</dbReference>
<name>A0A2U1QPD4_ARTAN</name>
<dbReference type="Proteomes" id="UP000245207">
    <property type="component" value="Unassembled WGS sequence"/>
</dbReference>
<dbReference type="Gene3D" id="3.60.10.10">
    <property type="entry name" value="Endonuclease/exonuclease/phosphatase"/>
    <property type="match status" value="1"/>
</dbReference>
<evidence type="ECO:0000256" key="1">
    <source>
        <dbReference type="PROSITE-ProRule" id="PRU00176"/>
    </source>
</evidence>
<keyword evidence="1" id="KW-0694">RNA-binding</keyword>
<keyword evidence="5" id="KW-1185">Reference proteome</keyword>
<feature type="compositionally biased region" description="Basic and acidic residues" evidence="2">
    <location>
        <begin position="11"/>
        <end position="39"/>
    </location>
</feature>
<gene>
    <name evidence="4" type="ORF">CTI12_AA003250</name>
</gene>
<dbReference type="InterPro" id="IPR035979">
    <property type="entry name" value="RBD_domain_sf"/>
</dbReference>
<dbReference type="AlphaFoldDB" id="A0A2U1QPD4"/>
<dbReference type="Pfam" id="PF00076">
    <property type="entry name" value="RRM_1"/>
    <property type="match status" value="1"/>
</dbReference>
<evidence type="ECO:0000256" key="2">
    <source>
        <dbReference type="SAM" id="MobiDB-lite"/>
    </source>
</evidence>
<sequence length="929" mass="104239">MGRGKVGRGNEGSKNRKDKEEWQEVTHRRRKQQDSRKSGMGDAEVTKYFISNLPDGCKPWDVKYVFGGFGEVAGAYIARKNDKFGCRFRFISFKSVRDVRALEQRLNGIKMGPNKLRVNVAKFADENAGLDSVVRNMVDAKYVKEVKQAFKDLHGRALVGRSVNLATLIKLDKILIEAGIGDLEIHDIGGLSVMLKFKEPEEANRLMLNEVAWRSVAACFGKVVHKAQMSLEDSVFLTTCVGILVGDGVRILENRSFKVWVKEELGEWEPNCVEVVEVPVMCPSLMNSHDQDRGGGEHLSGGGDSPINVEVEEVSVHGNMQAHGMGNNFEGTSEVDGVGSNTFHFKSSTLGEKSKGKHKRCWTRSKPKVHGRCVSPNDNNGPRKRSRVELDDPFDLDRFIGIVNNDHIKEKESSEFCVARAQVGVPSGMDLDLNQLAQEINQNAKEDEGNKVLISEEEAADDGSSINEVEATIKVGMAVGVELTDCGYLVKKSIDGEGIGGDDKVPWVKELRCQLGVEFLALQESKAEDLSRMDFSKLWGNRDFGVEYVGSVGQFGGLICMWDSSVLEFSLSVKNRFFLILSGVIKGKWGRLPGFWVTLGDFNAVRFAEERKGSVFKHACASNFNGFIHRTGLLEYGLKGSQFTCIRDNGRKLSKIDRVLVCSSFFNKWPEACLRVLPSRFSDHCPLFLSSKSSGFGARPFRVFNSWLRMDGYEEMVKEAISSFEFDGPPDTKLAKKFAFLRVRIKSWKEEMDAKLFLEENSASVEIGKLEEVMGERDLDKEEEWIYVESKKVLKEASVKKAMDLKQRSRIRKASNNIPDLSINGVWVSKPSLVKKEIYNFFRCKFHEEVPNRPVVRCLGLKCLSEGDASMLVEPFSDTEINEAVLQQPHVHSISDYTRKNFELLFVSTIGDIDKFALKDNIKKFGEND</sequence>
<keyword evidence="4" id="KW-0548">Nucleotidyltransferase</keyword>
<feature type="compositionally biased region" description="Gly residues" evidence="2">
    <location>
        <begin position="1"/>
        <end position="10"/>
    </location>
</feature>
<dbReference type="EMBL" id="PKPP01000005">
    <property type="protein sequence ID" value="PWA99817.1"/>
    <property type="molecule type" value="Genomic_DNA"/>
</dbReference>
<dbReference type="InterPro" id="IPR000504">
    <property type="entry name" value="RRM_dom"/>
</dbReference>
<dbReference type="Gene3D" id="3.30.70.330">
    <property type="match status" value="1"/>
</dbReference>
<dbReference type="SMART" id="SM00360">
    <property type="entry name" value="RRM"/>
    <property type="match status" value="1"/>
</dbReference>
<evidence type="ECO:0000313" key="5">
    <source>
        <dbReference type="Proteomes" id="UP000245207"/>
    </source>
</evidence>
<evidence type="ECO:0000259" key="3">
    <source>
        <dbReference type="PROSITE" id="PS50102"/>
    </source>
</evidence>
<dbReference type="OrthoDB" id="786283at2759"/>
<dbReference type="SUPFAM" id="SSF56219">
    <property type="entry name" value="DNase I-like"/>
    <property type="match status" value="1"/>
</dbReference>
<reference evidence="4 5" key="1">
    <citation type="journal article" date="2018" name="Mol. Plant">
        <title>The genome of Artemisia annua provides insight into the evolution of Asteraceae family and artemisinin biosynthesis.</title>
        <authorList>
            <person name="Shen Q."/>
            <person name="Zhang L."/>
            <person name="Liao Z."/>
            <person name="Wang S."/>
            <person name="Yan T."/>
            <person name="Shi P."/>
            <person name="Liu M."/>
            <person name="Fu X."/>
            <person name="Pan Q."/>
            <person name="Wang Y."/>
            <person name="Lv Z."/>
            <person name="Lu X."/>
            <person name="Zhang F."/>
            <person name="Jiang W."/>
            <person name="Ma Y."/>
            <person name="Chen M."/>
            <person name="Hao X."/>
            <person name="Li L."/>
            <person name="Tang Y."/>
            <person name="Lv G."/>
            <person name="Zhou Y."/>
            <person name="Sun X."/>
            <person name="Brodelius P.E."/>
            <person name="Rose J.K.C."/>
            <person name="Tang K."/>
        </authorList>
    </citation>
    <scope>NUCLEOTIDE SEQUENCE [LARGE SCALE GENOMIC DNA]</scope>
    <source>
        <strain evidence="5">cv. Huhao1</strain>
        <tissue evidence="4">Leaf</tissue>
    </source>
</reference>
<feature type="region of interest" description="Disordered" evidence="2">
    <location>
        <begin position="367"/>
        <end position="389"/>
    </location>
</feature>
<dbReference type="GO" id="GO:0003723">
    <property type="term" value="F:RNA binding"/>
    <property type="evidence" value="ECO:0007669"/>
    <property type="project" value="UniProtKB-UniRule"/>
</dbReference>
<proteinExistence type="predicted"/>
<evidence type="ECO:0000313" key="4">
    <source>
        <dbReference type="EMBL" id="PWA99817.1"/>
    </source>
</evidence>